<dbReference type="eggNOG" id="ENOG5033E0W">
    <property type="taxonomic scope" value="Bacteria"/>
</dbReference>
<dbReference type="Gene3D" id="1.10.10.10">
    <property type="entry name" value="Winged helix-like DNA-binding domain superfamily/Winged helix DNA-binding domain"/>
    <property type="match status" value="1"/>
</dbReference>
<organism evidence="2">
    <name type="scientific">Xanthomonas euvesicatoria pv. vesicatoria (strain 85-10)</name>
    <name type="common">Xanthomonas campestris pv. vesicatoria</name>
    <dbReference type="NCBI Taxonomy" id="316273"/>
    <lineage>
        <taxon>Bacteria</taxon>
        <taxon>Pseudomonadati</taxon>
        <taxon>Pseudomonadota</taxon>
        <taxon>Gammaproteobacteria</taxon>
        <taxon>Lysobacterales</taxon>
        <taxon>Lysobacteraceae</taxon>
        <taxon>Xanthomonas</taxon>
    </lineage>
</organism>
<dbReference type="SUPFAM" id="SSF46785">
    <property type="entry name" value="Winged helix' DNA-binding domain"/>
    <property type="match status" value="1"/>
</dbReference>
<name>Q3C0G7_XANE5</name>
<dbReference type="EMBL" id="AM039949">
    <property type="protein sequence ID" value="CAJ19766.1"/>
    <property type="molecule type" value="Genomic_DNA"/>
</dbReference>
<proteinExistence type="predicted"/>
<accession>Q3C0G7</accession>
<keyword evidence="1" id="KW-0614">Plasmid</keyword>
<protein>
    <submittedName>
        <fullName evidence="1">Replication protein</fullName>
    </submittedName>
</protein>
<sequence length="167" mass="18530">MSLPVPSSKKRIEYVQLYRSSMKALRQLALEAPTAHAVLYVLMERINERNALVASYATLAKLTGKSRATITRALAELRTRNYIEMVKAGNVSVIVVNKRVAWATETALRGKLAVFDARVIVSSEEQDEPERLGKEPDLVRLPPVLVPPEMATMLEDGEDDGQGDLQL</sequence>
<reference evidence="1 2" key="1">
    <citation type="journal article" date="2005" name="J. Bacteriol.">
        <title>Insights into genome plasticity and pathogenicity of the plant pathogenic Bacterium Xanthomonas campestris pv. vesicatoria revealed by the complete genome sequence.</title>
        <authorList>
            <person name="Thieme F."/>
            <person name="Koebnik R."/>
            <person name="Bekel T."/>
            <person name="Berger C."/>
            <person name="Boch J."/>
            <person name="Buettner D."/>
            <person name="Caldana C."/>
            <person name="Gaigalat L."/>
            <person name="Goesmann A."/>
            <person name="Kay S."/>
            <person name="Kirchner O."/>
            <person name="Lanz C."/>
            <person name="Linke B."/>
            <person name="McHardy A.C."/>
            <person name="Meyer F."/>
            <person name="Mittenhuber G."/>
            <person name="Nies D.H."/>
            <person name="Niesbach-Kloesgen U."/>
            <person name="Patschkowski T."/>
            <person name="Rueckert C."/>
            <person name="Rupp O."/>
            <person name="Schneicker S."/>
            <person name="Schuster S.C."/>
            <person name="Vorhoelter F.J."/>
            <person name="Weber E."/>
            <person name="Puehler A."/>
            <person name="Bonas U."/>
            <person name="Bartels D."/>
            <person name="Kaiser O."/>
        </authorList>
    </citation>
    <scope>NUCLEOTIDE SEQUENCE [LARGE SCALE GENOMIC DNA]</scope>
    <source>
        <strain evidence="1 2">85-10</strain>
        <plasmid evidence="1 2">pXCV19</plasmid>
    </source>
</reference>
<geneLocation type="plasmid" evidence="1 2">
    <name>pXCV19</name>
</geneLocation>
<dbReference type="HOGENOM" id="CLU_1593893_0_0_6"/>
<dbReference type="RefSeq" id="WP_011345577.1">
    <property type="nucleotide sequence ID" value="NC_007505.1"/>
</dbReference>
<dbReference type="Proteomes" id="UP000007069">
    <property type="component" value="Plasmid pXCV19"/>
</dbReference>
<evidence type="ECO:0000313" key="2">
    <source>
        <dbReference type="Proteomes" id="UP000007069"/>
    </source>
</evidence>
<dbReference type="AlphaFoldDB" id="Q3C0G7"/>
<dbReference type="InterPro" id="IPR036390">
    <property type="entry name" value="WH_DNA-bd_sf"/>
</dbReference>
<dbReference type="Pfam" id="PF13730">
    <property type="entry name" value="HTH_36"/>
    <property type="match status" value="1"/>
</dbReference>
<dbReference type="InterPro" id="IPR036388">
    <property type="entry name" value="WH-like_DNA-bd_sf"/>
</dbReference>
<evidence type="ECO:0000313" key="1">
    <source>
        <dbReference type="EMBL" id="CAJ19766.1"/>
    </source>
</evidence>
<dbReference type="KEGG" id="xcv:XCVb0019"/>
<gene>
    <name evidence="1" type="primary">rep</name>
    <name evidence="1" type="ordered locus">XCVb0019</name>
</gene>